<keyword evidence="3" id="KW-1185">Reference proteome</keyword>
<evidence type="ECO:0000313" key="1">
    <source>
        <dbReference type="EMBL" id="EST44451.1"/>
    </source>
</evidence>
<proteinExistence type="predicted"/>
<evidence type="ECO:0000313" key="2">
    <source>
        <dbReference type="EMBL" id="KAH0576348.1"/>
    </source>
</evidence>
<dbReference type="EMBL" id="KI546116">
    <property type="protein sequence ID" value="EST44451.1"/>
    <property type="molecule type" value="Genomic_DNA"/>
</dbReference>
<protein>
    <submittedName>
        <fullName evidence="1">Uncharacterized protein</fullName>
    </submittedName>
</protein>
<reference evidence="2" key="2">
    <citation type="submission" date="2020-12" db="EMBL/GenBank/DDBJ databases">
        <title>New Spironucleus salmonicida genome in near-complete chromosomes.</title>
        <authorList>
            <person name="Xu F."/>
            <person name="Kurt Z."/>
            <person name="Jimenez-Gonzalez A."/>
            <person name="Astvaldsson A."/>
            <person name="Andersson J.O."/>
            <person name="Svard S.G."/>
        </authorList>
    </citation>
    <scope>NUCLEOTIDE SEQUENCE</scope>
    <source>
        <strain evidence="2">ATCC 50377</strain>
    </source>
</reference>
<name>V6LL34_9EUKA</name>
<dbReference type="AlphaFoldDB" id="V6LL34"/>
<reference evidence="1 2" key="1">
    <citation type="journal article" date="2014" name="PLoS Genet.">
        <title>The Genome of Spironucleus salmonicida Highlights a Fish Pathogen Adapted to Fluctuating Environments.</title>
        <authorList>
            <person name="Xu F."/>
            <person name="Jerlstrom-Hultqvist J."/>
            <person name="Einarsson E."/>
            <person name="Astvaldsson A."/>
            <person name="Svard S.G."/>
            <person name="Andersson J.O."/>
        </authorList>
    </citation>
    <scope>NUCLEOTIDE SEQUENCE</scope>
    <source>
        <strain evidence="2">ATCC 50377</strain>
    </source>
</reference>
<sequence>MRTDNAHQQRYGKSTHLHLVTFNTQIKNNRAGLQQQLQLVESESEEEFVPSKFKPIYYKLNSLQVITQSYIVKTEFIQSMIQVERQQIQMMLQNCYDLRLKYYK</sequence>
<organism evidence="1">
    <name type="scientific">Spironucleus salmonicida</name>
    <dbReference type="NCBI Taxonomy" id="348837"/>
    <lineage>
        <taxon>Eukaryota</taxon>
        <taxon>Metamonada</taxon>
        <taxon>Diplomonadida</taxon>
        <taxon>Hexamitidae</taxon>
        <taxon>Hexamitinae</taxon>
        <taxon>Spironucleus</taxon>
    </lineage>
</organism>
<dbReference type="VEuPathDB" id="GiardiaDB:SS50377_21911"/>
<accession>V6LL34</accession>
<dbReference type="EMBL" id="AUWU02000002">
    <property type="protein sequence ID" value="KAH0576348.1"/>
    <property type="molecule type" value="Genomic_DNA"/>
</dbReference>
<dbReference type="Proteomes" id="UP000018208">
    <property type="component" value="Unassembled WGS sequence"/>
</dbReference>
<gene>
    <name evidence="1" type="ORF">SS50377_15759</name>
    <name evidence="2" type="ORF">SS50377_21911</name>
</gene>
<evidence type="ECO:0000313" key="3">
    <source>
        <dbReference type="Proteomes" id="UP000018208"/>
    </source>
</evidence>